<dbReference type="AlphaFoldDB" id="A0A9W5ZTT5"/>
<dbReference type="InterPro" id="IPR036282">
    <property type="entry name" value="Glutathione-S-Trfase_C_sf"/>
</dbReference>
<keyword evidence="3" id="KW-0560">Oxidoreductase</keyword>
<dbReference type="Pfam" id="PF00043">
    <property type="entry name" value="GST_C"/>
    <property type="match status" value="1"/>
</dbReference>
<dbReference type="Pfam" id="PF02798">
    <property type="entry name" value="GST_N"/>
    <property type="match status" value="1"/>
</dbReference>
<evidence type="ECO:0008006" key="9">
    <source>
        <dbReference type="Google" id="ProtNLM"/>
    </source>
</evidence>
<feature type="domain" description="GST C-terminal" evidence="6">
    <location>
        <begin position="470"/>
        <end position="597"/>
    </location>
</feature>
<feature type="region of interest" description="Disordered" evidence="4">
    <location>
        <begin position="284"/>
        <end position="331"/>
    </location>
</feature>
<dbReference type="PROSITE" id="PS50405">
    <property type="entry name" value="GST_CTER"/>
    <property type="match status" value="1"/>
</dbReference>
<gene>
    <name evidence="7" type="ORF">AnigIFM63604_011401</name>
</gene>
<dbReference type="InterPro" id="IPR010987">
    <property type="entry name" value="Glutathione-S-Trfase_C-like"/>
</dbReference>
<evidence type="ECO:0000259" key="5">
    <source>
        <dbReference type="PROSITE" id="PS50404"/>
    </source>
</evidence>
<keyword evidence="2" id="KW-0808">Transferase</keyword>
<dbReference type="PANTHER" id="PTHR44051:SF19">
    <property type="entry name" value="DISULFIDE-BOND OXIDOREDUCTASE YFCG"/>
    <property type="match status" value="1"/>
</dbReference>
<name>A0A9W5ZTT5_ASPNG</name>
<dbReference type="Proteomes" id="UP001144191">
    <property type="component" value="Unassembled WGS sequence"/>
</dbReference>
<proteinExistence type="inferred from homology"/>
<dbReference type="Gene3D" id="1.20.1050.10">
    <property type="match status" value="1"/>
</dbReference>
<dbReference type="CDD" id="cd03047">
    <property type="entry name" value="GST_N_2"/>
    <property type="match status" value="1"/>
</dbReference>
<reference evidence="7" key="1">
    <citation type="submission" date="2022-07" db="EMBL/GenBank/DDBJ databases">
        <title>Taxonomy of Aspergillus series Nigri: significant species reduction supported by multi-species coalescent approaches.</title>
        <authorList>
            <person name="Bian C."/>
            <person name="Kusuya Y."/>
            <person name="Sklenar F."/>
            <person name="D'hooge E."/>
            <person name="Yaguchi T."/>
            <person name="Takahashi H."/>
            <person name="Hubka V."/>
        </authorList>
    </citation>
    <scope>NUCLEOTIDE SEQUENCE</scope>
    <source>
        <strain evidence="7">IFM 63604</strain>
    </source>
</reference>
<protein>
    <recommendedName>
        <fullName evidence="9">TauD/TfdA-like domain-containing protein</fullName>
    </recommendedName>
</protein>
<dbReference type="InterPro" id="IPR042098">
    <property type="entry name" value="TauD-like_sf"/>
</dbReference>
<dbReference type="Gene3D" id="3.40.30.10">
    <property type="entry name" value="Glutaredoxin"/>
    <property type="match status" value="1"/>
</dbReference>
<dbReference type="GO" id="GO:0016491">
    <property type="term" value="F:oxidoreductase activity"/>
    <property type="evidence" value="ECO:0007669"/>
    <property type="project" value="UniProtKB-KW"/>
</dbReference>
<dbReference type="InterPro" id="IPR040079">
    <property type="entry name" value="Glutathione_S-Trfase"/>
</dbReference>
<dbReference type="GO" id="GO:0016740">
    <property type="term" value="F:transferase activity"/>
    <property type="evidence" value="ECO:0007669"/>
    <property type="project" value="UniProtKB-KW"/>
</dbReference>
<dbReference type="SFLD" id="SFLDS00019">
    <property type="entry name" value="Glutathione_Transferase_(cytos"/>
    <property type="match status" value="1"/>
</dbReference>
<evidence type="ECO:0000256" key="3">
    <source>
        <dbReference type="ARBA" id="ARBA00023002"/>
    </source>
</evidence>
<accession>A0A9W5ZTT5</accession>
<evidence type="ECO:0000313" key="8">
    <source>
        <dbReference type="Proteomes" id="UP001144191"/>
    </source>
</evidence>
<dbReference type="SUPFAM" id="SSF51197">
    <property type="entry name" value="Clavaminate synthase-like"/>
    <property type="match status" value="1"/>
</dbReference>
<sequence>MRFLRVSLNHICQGTRRLRTSSLLPQTRDSQQFFPNDVLDIPELDAHNIVSSKDTGHVRQVHHHLENRGALNVNLGFPDPNSDYLQQLVLSLHGQYGHGLPFSHSSSRGWFWDVRPQPETLEHRAISETMGHFPWHTDSCYETEPARFFALHVLQHDRLGGGTLSLLSIDLLLRSIPSSAKLALSEPEFRLAVPLEFSKGEQNAIIGNLLSMDGKYTRLRFREDIVTPLSARADAAFHELLHSLAQQKTTNAQHLRSEALPQGSIILLDNGRWLHSRNHAHDETVPLRRNTAVPYSGADRNIPRDQLGPQAGSQKPRTSGRCDDPGNDAADRLAKGARPGFPQAGYMSDIVLRVNRLLGLSISIIPIHQHYHHIIFIIDNMTTTLEVWGRRDSSNVQAVMWCIAELNLPYQRHDIGQRFGGNNTPEFLAMNPNGRIPVLRDGASEPLWESGAINRYLASAYGSDEFWPRDPRARAQIDKWAEWAKVTFTPAFSLRIWWQMVRTAPSKRDPVAIREAVTGLDPILDIAEAQLTRQKFLAGDVFTLADVQFGHLLFRYFSIDIERKERPGLQRYYEALKERPAYREHVMVDFDALRAVD</sequence>
<dbReference type="FunFam" id="3.40.30.10:FF:000039">
    <property type="entry name" value="Glutathione S-transferase domain"/>
    <property type="match status" value="1"/>
</dbReference>
<evidence type="ECO:0000256" key="1">
    <source>
        <dbReference type="ARBA" id="ARBA00007409"/>
    </source>
</evidence>
<dbReference type="SFLD" id="SFLDG00358">
    <property type="entry name" value="Main_(cytGST)"/>
    <property type="match status" value="1"/>
</dbReference>
<dbReference type="InterPro" id="IPR003819">
    <property type="entry name" value="TauD/TfdA-like"/>
</dbReference>
<dbReference type="EMBL" id="BRPB01000009">
    <property type="protein sequence ID" value="GLA46800.1"/>
    <property type="molecule type" value="Genomic_DNA"/>
</dbReference>
<dbReference type="InterPro" id="IPR004046">
    <property type="entry name" value="GST_C"/>
</dbReference>
<dbReference type="SUPFAM" id="SSF47616">
    <property type="entry name" value="GST C-terminal domain-like"/>
    <property type="match status" value="1"/>
</dbReference>
<evidence type="ECO:0000256" key="4">
    <source>
        <dbReference type="SAM" id="MobiDB-lite"/>
    </source>
</evidence>
<dbReference type="SFLD" id="SFLDG01150">
    <property type="entry name" value="Main.1:_Beta-like"/>
    <property type="match status" value="1"/>
</dbReference>
<evidence type="ECO:0000256" key="2">
    <source>
        <dbReference type="ARBA" id="ARBA00022679"/>
    </source>
</evidence>
<organism evidence="7 8">
    <name type="scientific">Aspergillus niger</name>
    <dbReference type="NCBI Taxonomy" id="5061"/>
    <lineage>
        <taxon>Eukaryota</taxon>
        <taxon>Fungi</taxon>
        <taxon>Dikarya</taxon>
        <taxon>Ascomycota</taxon>
        <taxon>Pezizomycotina</taxon>
        <taxon>Eurotiomycetes</taxon>
        <taxon>Eurotiomycetidae</taxon>
        <taxon>Eurotiales</taxon>
        <taxon>Aspergillaceae</taxon>
        <taxon>Aspergillus</taxon>
        <taxon>Aspergillus subgen. Circumdati</taxon>
    </lineage>
</organism>
<dbReference type="InterPro" id="IPR036249">
    <property type="entry name" value="Thioredoxin-like_sf"/>
</dbReference>
<dbReference type="PROSITE" id="PS50404">
    <property type="entry name" value="GST_NTER"/>
    <property type="match status" value="1"/>
</dbReference>
<feature type="compositionally biased region" description="Basic and acidic residues" evidence="4">
    <location>
        <begin position="320"/>
        <end position="331"/>
    </location>
</feature>
<evidence type="ECO:0000313" key="7">
    <source>
        <dbReference type="EMBL" id="GLA46800.1"/>
    </source>
</evidence>
<feature type="domain" description="GST N-terminal" evidence="5">
    <location>
        <begin position="383"/>
        <end position="465"/>
    </location>
</feature>
<dbReference type="Pfam" id="PF02668">
    <property type="entry name" value="TauD"/>
    <property type="match status" value="1"/>
</dbReference>
<dbReference type="Gene3D" id="3.60.130.10">
    <property type="entry name" value="Clavaminate synthase-like"/>
    <property type="match status" value="1"/>
</dbReference>
<comment type="caution">
    <text evidence="7">The sequence shown here is derived from an EMBL/GenBank/DDBJ whole genome shotgun (WGS) entry which is preliminary data.</text>
</comment>
<dbReference type="PANTHER" id="PTHR44051">
    <property type="entry name" value="GLUTATHIONE S-TRANSFERASE-RELATED"/>
    <property type="match status" value="1"/>
</dbReference>
<comment type="similarity">
    <text evidence="1">Belongs to the GST superfamily.</text>
</comment>
<dbReference type="InterPro" id="IPR004045">
    <property type="entry name" value="Glutathione_S-Trfase_N"/>
</dbReference>
<dbReference type="SUPFAM" id="SSF52833">
    <property type="entry name" value="Thioredoxin-like"/>
    <property type="match status" value="1"/>
</dbReference>
<evidence type="ECO:0000259" key="6">
    <source>
        <dbReference type="PROSITE" id="PS50405"/>
    </source>
</evidence>